<protein>
    <recommendedName>
        <fullName evidence="9">DUF4870 domain-containing protein</fullName>
    </recommendedName>
</protein>
<evidence type="ECO:0008006" key="9">
    <source>
        <dbReference type="Google" id="ProtNLM"/>
    </source>
</evidence>
<gene>
    <name evidence="7" type="ORF">LK09_00040</name>
</gene>
<evidence type="ECO:0000256" key="2">
    <source>
        <dbReference type="ARBA" id="ARBA00022692"/>
    </source>
</evidence>
<evidence type="ECO:0000313" key="8">
    <source>
        <dbReference type="Proteomes" id="UP000031030"/>
    </source>
</evidence>
<feature type="compositionally biased region" description="Pro residues" evidence="5">
    <location>
        <begin position="1"/>
        <end position="14"/>
    </location>
</feature>
<comment type="caution">
    <text evidence="7">The sequence shown here is derived from an EMBL/GenBank/DDBJ whole genome shotgun (WGS) entry which is preliminary data.</text>
</comment>
<evidence type="ECO:0000256" key="1">
    <source>
        <dbReference type="ARBA" id="ARBA00004141"/>
    </source>
</evidence>
<dbReference type="AlphaFoldDB" id="A0A0B2AD94"/>
<name>A0A0B2AD94_9MICO</name>
<accession>A0A0B2AD94</accession>
<feature type="transmembrane region" description="Helical" evidence="6">
    <location>
        <begin position="28"/>
        <end position="52"/>
    </location>
</feature>
<organism evidence="7 8">
    <name type="scientific">Microbacterium mangrovi</name>
    <dbReference type="NCBI Taxonomy" id="1348253"/>
    <lineage>
        <taxon>Bacteria</taxon>
        <taxon>Bacillati</taxon>
        <taxon>Actinomycetota</taxon>
        <taxon>Actinomycetes</taxon>
        <taxon>Micrococcales</taxon>
        <taxon>Microbacteriaceae</taxon>
        <taxon>Microbacterium</taxon>
    </lineage>
</organism>
<feature type="transmembrane region" description="Helical" evidence="6">
    <location>
        <begin position="88"/>
        <end position="109"/>
    </location>
</feature>
<evidence type="ECO:0000313" key="7">
    <source>
        <dbReference type="EMBL" id="KHK99787.1"/>
    </source>
</evidence>
<evidence type="ECO:0000256" key="4">
    <source>
        <dbReference type="ARBA" id="ARBA00023136"/>
    </source>
</evidence>
<dbReference type="EMBL" id="JTDK01000001">
    <property type="protein sequence ID" value="KHK99787.1"/>
    <property type="molecule type" value="Genomic_DNA"/>
</dbReference>
<dbReference type="STRING" id="1348253.LK09_00040"/>
<keyword evidence="2 6" id="KW-0812">Transmembrane</keyword>
<dbReference type="RefSeq" id="WP_039393980.1">
    <property type="nucleotide sequence ID" value="NZ_JTDK01000001.1"/>
</dbReference>
<comment type="subcellular location">
    <subcellularLocation>
        <location evidence="1">Membrane</location>
        <topology evidence="1">Multi-pass membrane protein</topology>
    </subcellularLocation>
</comment>
<reference evidence="7 8" key="1">
    <citation type="submission" date="2014-11" db="EMBL/GenBank/DDBJ databases">
        <title>Genome sequence of Microbacterium mangrovi MUSC 115(T).</title>
        <authorList>
            <person name="Lee L.-H."/>
        </authorList>
    </citation>
    <scope>NUCLEOTIDE SEQUENCE [LARGE SCALE GENOMIC DNA]</scope>
    <source>
        <strain evidence="7 8">MUSC 115</strain>
    </source>
</reference>
<feature type="transmembrane region" description="Helical" evidence="6">
    <location>
        <begin position="64"/>
        <end position="82"/>
    </location>
</feature>
<evidence type="ECO:0000256" key="3">
    <source>
        <dbReference type="ARBA" id="ARBA00022989"/>
    </source>
</evidence>
<dbReference type="Proteomes" id="UP000031030">
    <property type="component" value="Unassembled WGS sequence"/>
</dbReference>
<keyword evidence="4 6" id="KW-0472">Membrane</keyword>
<keyword evidence="8" id="KW-1185">Reference proteome</keyword>
<dbReference type="Pfam" id="PF09685">
    <property type="entry name" value="MamF_MmsF"/>
    <property type="match status" value="1"/>
</dbReference>
<sequence length="127" mass="13910">MTTNPPPPQQPPYGGPAQQPMSPSDEKLWATLIQVGGLLFNFIPALIGYLVLKDRGPFVRHYSVTALNFQLTLLIAFVVGAITSVLLIGIFIMLAAYVVNIVFSIIAAVKANKGEWYTYPMSIPFVK</sequence>
<feature type="region of interest" description="Disordered" evidence="5">
    <location>
        <begin position="1"/>
        <end position="23"/>
    </location>
</feature>
<keyword evidence="3 6" id="KW-1133">Transmembrane helix</keyword>
<evidence type="ECO:0000256" key="5">
    <source>
        <dbReference type="SAM" id="MobiDB-lite"/>
    </source>
</evidence>
<dbReference type="InterPro" id="IPR019109">
    <property type="entry name" value="MamF_MmsF"/>
</dbReference>
<proteinExistence type="predicted"/>
<evidence type="ECO:0000256" key="6">
    <source>
        <dbReference type="SAM" id="Phobius"/>
    </source>
</evidence>